<keyword evidence="10 13" id="KW-0067">ATP-binding</keyword>
<dbReference type="EMBL" id="CP001801">
    <property type="protein sequence ID" value="ACX96022.1"/>
    <property type="molecule type" value="Genomic_DNA"/>
</dbReference>
<dbReference type="Proteomes" id="UP000009102">
    <property type="component" value="Chromosome"/>
</dbReference>
<keyword evidence="5 13" id="KW-0808">Transferase</keyword>
<evidence type="ECO:0000256" key="9">
    <source>
        <dbReference type="ARBA" id="ARBA00022777"/>
    </source>
</evidence>
<dbReference type="OrthoDB" id="9795390at2"/>
<evidence type="ECO:0000256" key="6">
    <source>
        <dbReference type="ARBA" id="ARBA00022688"/>
    </source>
</evidence>
<comment type="caution">
    <text evidence="13">Lacks conserved residue(s) required for the propagation of feature annotation.</text>
</comment>
<reference evidence="16 17" key="1">
    <citation type="submission" date="2009-10" db="EMBL/GenBank/DDBJ databases">
        <title>Complete sequence of Halothiobacillus neapolitanus c2.</title>
        <authorList>
            <consortium name="US DOE Joint Genome Institute"/>
            <person name="Lucas S."/>
            <person name="Copeland A."/>
            <person name="Lapidus A."/>
            <person name="Glavina del Rio T."/>
            <person name="Tice H."/>
            <person name="Bruce D."/>
            <person name="Goodwin L."/>
            <person name="Pitluck S."/>
            <person name="Davenport K."/>
            <person name="Brettin T."/>
            <person name="Detter J.C."/>
            <person name="Han C."/>
            <person name="Tapia R."/>
            <person name="Larimer F."/>
            <person name="Land M."/>
            <person name="Hauser L."/>
            <person name="Kyrpides N."/>
            <person name="Mikhailova N."/>
            <person name="Kerfeld C."/>
            <person name="Cannon G."/>
            <person name="Heinhort S."/>
        </authorList>
    </citation>
    <scope>NUCLEOTIDE SEQUENCE [LARGE SCALE GENOMIC DNA]</scope>
    <source>
        <strain evidence="17">ATCC 23641 / c2</strain>
    </source>
</reference>
<sequence>MKLTVIWRLIVIQYVFYRHGLDELVLTLPFLRPVRFVKYLSPWYWLSNNRQRSRGQRLVESLEDLGPIFVKFGQMLSTRKDLLPMDYADALSALQDRVRPFPAEQARKRIERALGFPIESVFSFFEAEPMASASIAQVHAATLKNGDEVVVKIVRPGIEPRIRQDLEILYTIARLAEKYWSEGPRLHPVDVVAEFDKTLMDELDLMREAANAAELRRHFEHSPLLYVPEIYWDLCRTDVLVQERIFGIPIAQTDRLKAAGVDMKVLAERGVEVFFTQVFDNNFFHADMHPGNIFVDVTNPAQPKYMAIDFGIVGSLMPEDQRYIAENFHAFFNRDYRRVAELHVESGWVPSSTRVEEFESAIRTVCEPIFQKPLKEISFGHFLFRLFQVARRFEMEVQPQLTLLQKTLLAIEGLGRNLYPDLDLWVTAKPFIERWMRERIGPKAFLKRLKNELPFMLDNLAELPRIHLTALKQAEKQTELLIRQEKSIKSLRDEMMIQQQKQRYTLIGSVLLLGFLLTQSHVFYEPHSWFWLPALAWVDLILGLIFLYFGLKRKTA</sequence>
<dbReference type="RefSeq" id="WP_012824058.1">
    <property type="nucleotide sequence ID" value="NC_013422.1"/>
</dbReference>
<dbReference type="PROSITE" id="PS50011">
    <property type="entry name" value="PROTEIN_KINASE_DOM"/>
    <property type="match status" value="1"/>
</dbReference>
<keyword evidence="9 13" id="KW-0418">Kinase</keyword>
<evidence type="ECO:0000256" key="5">
    <source>
        <dbReference type="ARBA" id="ARBA00022679"/>
    </source>
</evidence>
<evidence type="ECO:0000256" key="8">
    <source>
        <dbReference type="ARBA" id="ARBA00022741"/>
    </source>
</evidence>
<comment type="pathway">
    <text evidence="1 13">Cofactor biosynthesis; ubiquinone biosynthesis [regulation].</text>
</comment>
<dbReference type="AlphaFoldDB" id="D0KZZ9"/>
<evidence type="ECO:0000256" key="2">
    <source>
        <dbReference type="ARBA" id="ARBA00009670"/>
    </source>
</evidence>
<evidence type="ECO:0000256" key="3">
    <source>
        <dbReference type="ARBA" id="ARBA00022475"/>
    </source>
</evidence>
<dbReference type="InterPro" id="IPR011009">
    <property type="entry name" value="Kinase-like_dom_sf"/>
</dbReference>
<dbReference type="CDD" id="cd13972">
    <property type="entry name" value="UbiB"/>
    <property type="match status" value="1"/>
</dbReference>
<feature type="transmembrane region" description="Helical" evidence="13">
    <location>
        <begin position="504"/>
        <end position="524"/>
    </location>
</feature>
<keyword evidence="4 13" id="KW-0997">Cell inner membrane</keyword>
<gene>
    <name evidence="13" type="primary">ubiB</name>
    <name evidence="16" type="ordered locus">Hneap_1186</name>
</gene>
<dbReference type="Pfam" id="PF03109">
    <property type="entry name" value="ABC1"/>
    <property type="match status" value="1"/>
</dbReference>
<accession>D0KZZ9</accession>
<feature type="binding site" evidence="13">
    <location>
        <position position="152"/>
    </location>
    <ligand>
        <name>ATP</name>
        <dbReference type="ChEBI" id="CHEBI:30616"/>
    </ligand>
</feature>
<feature type="domain" description="Protein kinase" evidence="15">
    <location>
        <begin position="124"/>
        <end position="524"/>
    </location>
</feature>
<feature type="transmembrane region" description="Helical" evidence="13">
    <location>
        <begin position="530"/>
        <end position="551"/>
    </location>
</feature>
<organism evidence="16 17">
    <name type="scientific">Halothiobacillus neapolitanus (strain ATCC 23641 / DSM 15147 / CIP 104769 / NCIMB 8539 / c2)</name>
    <name type="common">Thiobacillus neapolitanus</name>
    <dbReference type="NCBI Taxonomy" id="555778"/>
    <lineage>
        <taxon>Bacteria</taxon>
        <taxon>Pseudomonadati</taxon>
        <taxon>Pseudomonadota</taxon>
        <taxon>Gammaproteobacteria</taxon>
        <taxon>Chromatiales</taxon>
        <taxon>Halothiobacillaceae</taxon>
        <taxon>Halothiobacillus</taxon>
    </lineage>
</organism>
<evidence type="ECO:0000256" key="13">
    <source>
        <dbReference type="HAMAP-Rule" id="MF_00414"/>
    </source>
</evidence>
<dbReference type="SUPFAM" id="SSF56112">
    <property type="entry name" value="Protein kinase-like (PK-like)"/>
    <property type="match status" value="1"/>
</dbReference>
<evidence type="ECO:0000256" key="4">
    <source>
        <dbReference type="ARBA" id="ARBA00022519"/>
    </source>
</evidence>
<dbReference type="UniPathway" id="UPA00232"/>
<evidence type="ECO:0000313" key="17">
    <source>
        <dbReference type="Proteomes" id="UP000009102"/>
    </source>
</evidence>
<keyword evidence="6 13" id="KW-0831">Ubiquinone biosynthesis</keyword>
<dbReference type="eggNOG" id="COG0661">
    <property type="taxonomic scope" value="Bacteria"/>
</dbReference>
<evidence type="ECO:0000256" key="11">
    <source>
        <dbReference type="ARBA" id="ARBA00022989"/>
    </source>
</evidence>
<dbReference type="InterPro" id="IPR004147">
    <property type="entry name" value="ABC1_dom"/>
</dbReference>
<dbReference type="InterPro" id="IPR000719">
    <property type="entry name" value="Prot_kinase_dom"/>
</dbReference>
<dbReference type="GO" id="GO:0005524">
    <property type="term" value="F:ATP binding"/>
    <property type="evidence" value="ECO:0007669"/>
    <property type="project" value="UniProtKB-KW"/>
</dbReference>
<evidence type="ECO:0000259" key="15">
    <source>
        <dbReference type="PROSITE" id="PS50011"/>
    </source>
</evidence>
<evidence type="ECO:0000256" key="14">
    <source>
        <dbReference type="SAM" id="Coils"/>
    </source>
</evidence>
<dbReference type="NCBIfam" id="TIGR01982">
    <property type="entry name" value="UbiB"/>
    <property type="match status" value="1"/>
</dbReference>
<evidence type="ECO:0000256" key="7">
    <source>
        <dbReference type="ARBA" id="ARBA00022692"/>
    </source>
</evidence>
<keyword evidence="8 13" id="KW-0547">Nucleotide-binding</keyword>
<dbReference type="HAMAP" id="MF_00414">
    <property type="entry name" value="UbiB"/>
    <property type="match status" value="1"/>
</dbReference>
<dbReference type="InterPro" id="IPR045308">
    <property type="entry name" value="UbiB_bact"/>
</dbReference>
<feature type="active site" description="Proton acceptor" evidence="13">
    <location>
        <position position="287"/>
    </location>
</feature>
<evidence type="ECO:0000313" key="16">
    <source>
        <dbReference type="EMBL" id="ACX96022.1"/>
    </source>
</evidence>
<dbReference type="InterPro" id="IPR050154">
    <property type="entry name" value="UbiB_kinase"/>
</dbReference>
<evidence type="ECO:0000256" key="1">
    <source>
        <dbReference type="ARBA" id="ARBA00005020"/>
    </source>
</evidence>
<dbReference type="GO" id="GO:0005886">
    <property type="term" value="C:plasma membrane"/>
    <property type="evidence" value="ECO:0007669"/>
    <property type="project" value="UniProtKB-SubCell"/>
</dbReference>
<protein>
    <recommendedName>
        <fullName evidence="13">Probable protein kinase UbiB</fullName>
        <ecNumber evidence="13">2.7.-.-</ecNumber>
    </recommendedName>
    <alternativeName>
        <fullName evidence="13">Ubiquinone biosynthesis protein UbiB</fullName>
    </alternativeName>
</protein>
<keyword evidence="17" id="KW-1185">Reference proteome</keyword>
<keyword evidence="14" id="KW-0175">Coiled coil</keyword>
<comment type="function">
    <text evidence="13">Is probably a protein kinase regulator of UbiI activity which is involved in aerobic coenzyme Q (ubiquinone) biosynthesis.</text>
</comment>
<dbReference type="InterPro" id="IPR010232">
    <property type="entry name" value="UbiB"/>
</dbReference>
<keyword evidence="12 13" id="KW-0472">Membrane</keyword>
<dbReference type="GO" id="GO:0010795">
    <property type="term" value="P:regulation of ubiquinone biosynthetic process"/>
    <property type="evidence" value="ECO:0007669"/>
    <property type="project" value="UniProtKB-UniRule"/>
</dbReference>
<dbReference type="GO" id="GO:0006744">
    <property type="term" value="P:ubiquinone biosynthetic process"/>
    <property type="evidence" value="ECO:0007669"/>
    <property type="project" value="UniProtKB-UniPathway"/>
</dbReference>
<dbReference type="STRING" id="555778.Hneap_1186"/>
<comment type="similarity">
    <text evidence="13">Belongs to the ABC1 family. UbiB subfamily.</text>
</comment>
<dbReference type="GO" id="GO:0004672">
    <property type="term" value="F:protein kinase activity"/>
    <property type="evidence" value="ECO:0007669"/>
    <property type="project" value="UniProtKB-UniRule"/>
</dbReference>
<comment type="subcellular location">
    <subcellularLocation>
        <location evidence="13">Cell inner membrane</location>
        <topology evidence="13">Multi-pass membrane protein</topology>
    </subcellularLocation>
</comment>
<evidence type="ECO:0000256" key="12">
    <source>
        <dbReference type="ARBA" id="ARBA00023136"/>
    </source>
</evidence>
<dbReference type="HOGENOM" id="CLU_006533_0_0_6"/>
<feature type="binding site" evidence="13">
    <location>
        <begin position="130"/>
        <end position="138"/>
    </location>
    <ligand>
        <name>ATP</name>
        <dbReference type="ChEBI" id="CHEBI:30616"/>
    </ligand>
</feature>
<comment type="similarity">
    <text evidence="2">Belongs to the protein kinase superfamily. ADCK protein kinase family.</text>
</comment>
<dbReference type="PANTHER" id="PTHR10566:SF113">
    <property type="entry name" value="PROTEIN ACTIVITY OF BC1 COMPLEX KINASE 7, CHLOROPLASTIC"/>
    <property type="match status" value="1"/>
</dbReference>
<evidence type="ECO:0000256" key="10">
    <source>
        <dbReference type="ARBA" id="ARBA00022840"/>
    </source>
</evidence>
<feature type="coiled-coil region" evidence="14">
    <location>
        <begin position="474"/>
        <end position="501"/>
    </location>
</feature>
<keyword evidence="11 13" id="KW-1133">Transmembrane helix</keyword>
<dbReference type="NCBIfam" id="NF003404">
    <property type="entry name" value="PRK04750.1"/>
    <property type="match status" value="1"/>
</dbReference>
<dbReference type="EC" id="2.7.-.-" evidence="13"/>
<keyword evidence="3 13" id="KW-1003">Cell membrane</keyword>
<proteinExistence type="inferred from homology"/>
<keyword evidence="7 13" id="KW-0812">Transmembrane</keyword>
<dbReference type="PANTHER" id="PTHR10566">
    <property type="entry name" value="CHAPERONE-ACTIVITY OF BC1 COMPLEX CABC1 -RELATED"/>
    <property type="match status" value="1"/>
</dbReference>
<dbReference type="KEGG" id="hna:Hneap_1186"/>
<name>D0KZZ9_HALNC</name>